<sequence>MRLVKGLEHKSYEEQLRELELFSLEKRSPRGDLITFYIYLKGGCSQVGVDLFSQATSDKTTGDKYLTFPDITVPITSHALRVVNLAFVMGVASQEIINPMTEEPSQDLQQECVVFDL</sequence>
<accession>A0ABQ9D6S2</accession>
<dbReference type="EMBL" id="WHWB01033861">
    <property type="protein sequence ID" value="KAJ7416110.1"/>
    <property type="molecule type" value="Genomic_DNA"/>
</dbReference>
<keyword evidence="2" id="KW-1185">Reference proteome</keyword>
<protein>
    <submittedName>
        <fullName evidence="1">Uncharacterized protein</fullName>
    </submittedName>
</protein>
<gene>
    <name evidence="1" type="ORF">WISP_74003</name>
</gene>
<organism evidence="1 2">
    <name type="scientific">Willisornis vidua</name>
    <name type="common">Xingu scale-backed antbird</name>
    <dbReference type="NCBI Taxonomy" id="1566151"/>
    <lineage>
        <taxon>Eukaryota</taxon>
        <taxon>Metazoa</taxon>
        <taxon>Chordata</taxon>
        <taxon>Craniata</taxon>
        <taxon>Vertebrata</taxon>
        <taxon>Euteleostomi</taxon>
        <taxon>Archelosauria</taxon>
        <taxon>Archosauria</taxon>
        <taxon>Dinosauria</taxon>
        <taxon>Saurischia</taxon>
        <taxon>Theropoda</taxon>
        <taxon>Coelurosauria</taxon>
        <taxon>Aves</taxon>
        <taxon>Neognathae</taxon>
        <taxon>Neoaves</taxon>
        <taxon>Telluraves</taxon>
        <taxon>Australaves</taxon>
        <taxon>Passeriformes</taxon>
        <taxon>Thamnophilidae</taxon>
        <taxon>Willisornis</taxon>
    </lineage>
</organism>
<evidence type="ECO:0000313" key="1">
    <source>
        <dbReference type="EMBL" id="KAJ7416110.1"/>
    </source>
</evidence>
<name>A0ABQ9D6S2_9PASS</name>
<comment type="caution">
    <text evidence="1">The sequence shown here is derived from an EMBL/GenBank/DDBJ whole genome shotgun (WGS) entry which is preliminary data.</text>
</comment>
<dbReference type="Proteomes" id="UP001145742">
    <property type="component" value="Unassembled WGS sequence"/>
</dbReference>
<reference evidence="1" key="1">
    <citation type="submission" date="2019-10" db="EMBL/GenBank/DDBJ databases">
        <authorList>
            <person name="Soares A.E.R."/>
            <person name="Aleixo A."/>
            <person name="Schneider P."/>
            <person name="Miyaki C.Y."/>
            <person name="Schneider M.P."/>
            <person name="Mello C."/>
            <person name="Vasconcelos A.T.R."/>
        </authorList>
    </citation>
    <scope>NUCLEOTIDE SEQUENCE</scope>
    <source>
        <tissue evidence="1">Muscle</tissue>
    </source>
</reference>
<evidence type="ECO:0000313" key="2">
    <source>
        <dbReference type="Proteomes" id="UP001145742"/>
    </source>
</evidence>
<proteinExistence type="predicted"/>